<proteinExistence type="predicted"/>
<dbReference type="Proteomes" id="UP001174677">
    <property type="component" value="Chromosome 7"/>
</dbReference>
<accession>A0ABQ9MBQ0</accession>
<reference evidence="2" key="1">
    <citation type="journal article" date="2023" name="Plant Biotechnol. J.">
        <title>Chromosome-level wild Hevea brasiliensis genome provides new tools for genomic-assisted breeding and valuable loci to elevate rubber yield.</title>
        <authorList>
            <person name="Cheng H."/>
            <person name="Song X."/>
            <person name="Hu Y."/>
            <person name="Wu T."/>
            <person name="Yang Q."/>
            <person name="An Z."/>
            <person name="Feng S."/>
            <person name="Deng Z."/>
            <person name="Wu W."/>
            <person name="Zeng X."/>
            <person name="Tu M."/>
            <person name="Wang X."/>
            <person name="Huang H."/>
        </authorList>
    </citation>
    <scope>NUCLEOTIDE SEQUENCE</scope>
    <source>
        <strain evidence="2">MT/VB/25A 57/8</strain>
    </source>
</reference>
<organism evidence="2 3">
    <name type="scientific">Hevea brasiliensis</name>
    <name type="common">Para rubber tree</name>
    <name type="synonym">Siphonia brasiliensis</name>
    <dbReference type="NCBI Taxonomy" id="3981"/>
    <lineage>
        <taxon>Eukaryota</taxon>
        <taxon>Viridiplantae</taxon>
        <taxon>Streptophyta</taxon>
        <taxon>Embryophyta</taxon>
        <taxon>Tracheophyta</taxon>
        <taxon>Spermatophyta</taxon>
        <taxon>Magnoliopsida</taxon>
        <taxon>eudicotyledons</taxon>
        <taxon>Gunneridae</taxon>
        <taxon>Pentapetalae</taxon>
        <taxon>rosids</taxon>
        <taxon>fabids</taxon>
        <taxon>Malpighiales</taxon>
        <taxon>Euphorbiaceae</taxon>
        <taxon>Crotonoideae</taxon>
        <taxon>Micrandreae</taxon>
        <taxon>Hevea</taxon>
    </lineage>
</organism>
<comment type="caution">
    <text evidence="2">The sequence shown here is derived from an EMBL/GenBank/DDBJ whole genome shotgun (WGS) entry which is preliminary data.</text>
</comment>
<keyword evidence="3" id="KW-1185">Reference proteome</keyword>
<evidence type="ECO:0000259" key="1">
    <source>
        <dbReference type="Pfam" id="PF14392"/>
    </source>
</evidence>
<dbReference type="PANTHER" id="PTHR31286">
    <property type="entry name" value="GLYCINE-RICH CELL WALL STRUCTURAL PROTEIN 1.8-LIKE"/>
    <property type="match status" value="1"/>
</dbReference>
<dbReference type="PANTHER" id="PTHR31286:SF153">
    <property type="entry name" value="DUF4283 DOMAIN PROTEIN"/>
    <property type="match status" value="1"/>
</dbReference>
<dbReference type="InterPro" id="IPR025836">
    <property type="entry name" value="Zn_knuckle_CX2CX4HX4C"/>
</dbReference>
<protein>
    <recommendedName>
        <fullName evidence="1">Zinc knuckle CX2CX4HX4C domain-containing protein</fullName>
    </recommendedName>
</protein>
<dbReference type="EMBL" id="JARPOI010000007">
    <property type="protein sequence ID" value="KAJ9176410.1"/>
    <property type="molecule type" value="Genomic_DNA"/>
</dbReference>
<name>A0ABQ9MBQ0_HEVBR</name>
<evidence type="ECO:0000313" key="3">
    <source>
        <dbReference type="Proteomes" id="UP001174677"/>
    </source>
</evidence>
<dbReference type="InterPro" id="IPR040256">
    <property type="entry name" value="At4g02000-like"/>
</dbReference>
<gene>
    <name evidence="2" type="ORF">P3X46_011723</name>
</gene>
<dbReference type="Pfam" id="PF14392">
    <property type="entry name" value="zf-CCHC_4"/>
    <property type="match status" value="1"/>
</dbReference>
<feature type="domain" description="Zinc knuckle CX2CX4HX4C" evidence="1">
    <location>
        <begin position="148"/>
        <end position="186"/>
    </location>
</feature>
<sequence>MSFSFESLSLMDEEEESFWFDPLLSEGTPAFSEFCLIGKFLTDRQINLGAICETLASIICLPILSKVDLNRVIEGGPWSFNNHLLITHHLKPRKIPVQVPLIYSEFWVQIHDLPVGFNTEVVAQKLGNFIGKFLFYDSVNSSGGWKTYMRVRIGDDHFHMIHFKYERLPNFCFMCGILGHSDKFCATLFEDQNSSALKGWGPWLWPTGRFRSSNGSRWLRDRLGLMVTFTGRICGIKSSQGFFTDDGRYISRAGSH</sequence>
<evidence type="ECO:0000313" key="2">
    <source>
        <dbReference type="EMBL" id="KAJ9176410.1"/>
    </source>
</evidence>